<accession>A0AAE3R6R6</accession>
<dbReference type="AlphaFoldDB" id="A0AAE3R6R6"/>
<keyword evidence="2" id="KW-1185">Reference proteome</keyword>
<proteinExistence type="predicted"/>
<comment type="caution">
    <text evidence="1">The sequence shown here is derived from an EMBL/GenBank/DDBJ whole genome shotgun (WGS) entry which is preliminary data.</text>
</comment>
<organism evidence="1 2">
    <name type="scientific">Xanthocytophaga agilis</name>
    <dbReference type="NCBI Taxonomy" id="3048010"/>
    <lineage>
        <taxon>Bacteria</taxon>
        <taxon>Pseudomonadati</taxon>
        <taxon>Bacteroidota</taxon>
        <taxon>Cytophagia</taxon>
        <taxon>Cytophagales</taxon>
        <taxon>Rhodocytophagaceae</taxon>
        <taxon>Xanthocytophaga</taxon>
    </lineage>
</organism>
<evidence type="ECO:0000313" key="1">
    <source>
        <dbReference type="EMBL" id="MDJ1502479.1"/>
    </source>
</evidence>
<dbReference type="EMBL" id="JASJOU010000005">
    <property type="protein sequence ID" value="MDJ1502479.1"/>
    <property type="molecule type" value="Genomic_DNA"/>
</dbReference>
<protein>
    <submittedName>
        <fullName evidence="1">Uncharacterized protein</fullName>
    </submittedName>
</protein>
<dbReference type="RefSeq" id="WP_314512549.1">
    <property type="nucleotide sequence ID" value="NZ_JASJOU010000005.1"/>
</dbReference>
<dbReference type="Proteomes" id="UP001232063">
    <property type="component" value="Unassembled WGS sequence"/>
</dbReference>
<gene>
    <name evidence="1" type="ORF">QNI22_17560</name>
</gene>
<reference evidence="1" key="1">
    <citation type="submission" date="2023-05" db="EMBL/GenBank/DDBJ databases">
        <authorList>
            <person name="Zhang X."/>
        </authorList>
    </citation>
    <scope>NUCLEOTIDE SEQUENCE</scope>
    <source>
        <strain evidence="1">BD1B2-1</strain>
    </source>
</reference>
<sequence>MKAVFRDISWFKDVLLPVVVTMLGVYLGILSSDWQDQQREQELKQEMLRQIYREAQNNVQSLTNSYQYHLQLKDSLETWRQQQLPDVERIRRGQQLFRGLNPAFLRSAAFTSAIHGGGLQILPYDLFHQTASIYTGQQKLDDMNQIFLGKLVDLFTNQGEDTGQAIYQLIQIYIVDIVRSEDMLMKENKALIEKIKDTLGNELNTNEKD</sequence>
<name>A0AAE3R6R6_9BACT</name>
<evidence type="ECO:0000313" key="2">
    <source>
        <dbReference type="Proteomes" id="UP001232063"/>
    </source>
</evidence>